<feature type="domain" description="TIR" evidence="2">
    <location>
        <begin position="158"/>
        <end position="290"/>
    </location>
</feature>
<dbReference type="InterPro" id="IPR035897">
    <property type="entry name" value="Toll_tir_struct_dom_sf"/>
</dbReference>
<dbReference type="InterPro" id="IPR011029">
    <property type="entry name" value="DEATH-like_dom_sf"/>
</dbReference>
<feature type="region of interest" description="Disordered" evidence="1">
    <location>
        <begin position="355"/>
        <end position="407"/>
    </location>
</feature>
<dbReference type="GO" id="GO:0043123">
    <property type="term" value="P:positive regulation of canonical NF-kappaB signal transduction"/>
    <property type="evidence" value="ECO:0007669"/>
    <property type="project" value="InterPro"/>
</dbReference>
<dbReference type="EMBL" id="IACT01007771">
    <property type="protein sequence ID" value="LAC26884.1"/>
    <property type="molecule type" value="mRNA"/>
</dbReference>
<dbReference type="GO" id="GO:0002755">
    <property type="term" value="P:MyD88-dependent toll-like receptor signaling pathway"/>
    <property type="evidence" value="ECO:0007669"/>
    <property type="project" value="InterPro"/>
</dbReference>
<dbReference type="GO" id="GO:0008063">
    <property type="term" value="P:Toll signaling pathway"/>
    <property type="evidence" value="ECO:0007669"/>
    <property type="project" value="TreeGrafter"/>
</dbReference>
<evidence type="ECO:0000313" key="3">
    <source>
        <dbReference type="EMBL" id="LAC26884.1"/>
    </source>
</evidence>
<dbReference type="GO" id="GO:0005886">
    <property type="term" value="C:plasma membrane"/>
    <property type="evidence" value="ECO:0007669"/>
    <property type="project" value="TreeGrafter"/>
</dbReference>
<dbReference type="PANTHER" id="PTHR15079:SF3">
    <property type="entry name" value="MYELOID DIFFERENTIATION PRIMARY RESPONSE PROTEIN MYD88"/>
    <property type="match status" value="1"/>
</dbReference>
<protein>
    <submittedName>
        <fullName evidence="3">Myeloid differentiation factor 88</fullName>
    </submittedName>
</protein>
<organism evidence="3">
    <name type="scientific">Hirondellea gigas</name>
    <dbReference type="NCBI Taxonomy" id="1518452"/>
    <lineage>
        <taxon>Eukaryota</taxon>
        <taxon>Metazoa</taxon>
        <taxon>Ecdysozoa</taxon>
        <taxon>Arthropoda</taxon>
        <taxon>Crustacea</taxon>
        <taxon>Multicrustacea</taxon>
        <taxon>Malacostraca</taxon>
        <taxon>Eumalacostraca</taxon>
        <taxon>Peracarida</taxon>
        <taxon>Amphipoda</taxon>
        <taxon>Amphilochidea</taxon>
        <taxon>Lysianassida</taxon>
        <taxon>Lysianassidira</taxon>
        <taxon>Lysianassoidea</taxon>
        <taxon>Lysianassidae</taxon>
        <taxon>Hirondellea</taxon>
    </lineage>
</organism>
<dbReference type="GO" id="GO:0070976">
    <property type="term" value="F:TIR domain binding"/>
    <property type="evidence" value="ECO:0007669"/>
    <property type="project" value="InterPro"/>
</dbReference>
<name>A0A6A7G976_9CRUS</name>
<dbReference type="SUPFAM" id="SSF47986">
    <property type="entry name" value="DEATH domain"/>
    <property type="match status" value="1"/>
</dbReference>
<dbReference type="SUPFAM" id="SSF52200">
    <property type="entry name" value="Toll/Interleukin receptor TIR domain"/>
    <property type="match status" value="1"/>
</dbReference>
<dbReference type="Pfam" id="PF13676">
    <property type="entry name" value="TIR_2"/>
    <property type="match status" value="1"/>
</dbReference>
<feature type="compositionally biased region" description="Low complexity" evidence="1">
    <location>
        <begin position="391"/>
        <end position="404"/>
    </location>
</feature>
<dbReference type="Gene3D" id="3.40.50.10140">
    <property type="entry name" value="Toll/interleukin-1 receptor homology (TIR) domain"/>
    <property type="match status" value="1"/>
</dbReference>
<dbReference type="Gene3D" id="1.10.533.10">
    <property type="entry name" value="Death Domain, Fas"/>
    <property type="match status" value="1"/>
</dbReference>
<proteinExistence type="evidence at transcript level"/>
<reference evidence="3" key="1">
    <citation type="submission" date="2017-11" db="EMBL/GenBank/DDBJ databases">
        <title>The sensing device of the deep-sea amphipod.</title>
        <authorList>
            <person name="Kobayashi H."/>
            <person name="Nagahama T."/>
            <person name="Arai W."/>
            <person name="Sasagawa Y."/>
            <person name="Umeda M."/>
            <person name="Hayashi T."/>
            <person name="Nikaido I."/>
            <person name="Watanabe H."/>
            <person name="Oguri K."/>
            <person name="Kitazato H."/>
            <person name="Fujioka K."/>
            <person name="Kido Y."/>
            <person name="Takami H."/>
        </authorList>
    </citation>
    <scope>NUCLEOTIDE SEQUENCE</scope>
    <source>
        <tissue evidence="3">Whole body</tissue>
    </source>
</reference>
<dbReference type="GO" id="GO:0050830">
    <property type="term" value="P:defense response to Gram-positive bacterium"/>
    <property type="evidence" value="ECO:0007669"/>
    <property type="project" value="TreeGrafter"/>
</dbReference>
<dbReference type="PANTHER" id="PTHR15079">
    <property type="entry name" value="MYD88"/>
    <property type="match status" value="1"/>
</dbReference>
<evidence type="ECO:0000256" key="1">
    <source>
        <dbReference type="SAM" id="MobiDB-lite"/>
    </source>
</evidence>
<dbReference type="AlphaFoldDB" id="A0A6A7G976"/>
<dbReference type="GO" id="GO:0045087">
    <property type="term" value="P:innate immune response"/>
    <property type="evidence" value="ECO:0007669"/>
    <property type="project" value="TreeGrafter"/>
</dbReference>
<dbReference type="InterPro" id="IPR000157">
    <property type="entry name" value="TIR_dom"/>
</dbReference>
<accession>A0A6A7G976</accession>
<dbReference type="PROSITE" id="PS50104">
    <property type="entry name" value="TIR"/>
    <property type="match status" value="1"/>
</dbReference>
<feature type="compositionally biased region" description="Polar residues" evidence="1">
    <location>
        <begin position="376"/>
        <end position="389"/>
    </location>
</feature>
<evidence type="ECO:0000259" key="2">
    <source>
        <dbReference type="PROSITE" id="PS50104"/>
    </source>
</evidence>
<dbReference type="InterPro" id="IPR017281">
    <property type="entry name" value="Myelin_different_resp_MyD88"/>
</dbReference>
<sequence>MAEAVEVNFADAVLSSPIRMLGPITHSTLSSMLDGHKVLLSARGLHRDWRGLAEYARQDAPSIAASSRISFTSHCLHMWGKAGGTVHMLVQALKSMDRHDVLCDTKSYIESDWERVQSEGYASLPPNLEDEQARHTYDDENILTVHDRASLERGGGLTHYDALVLHADEDLDFVHIMLEKLEQEHGLKICVKDRDLIGGLQFESNSIVRIITERCSRVIVLLSNSFLQSPQNSFFMLFAHALSVDQRRRIVIPCMLEPCQKPNVIQFCHTLEYYRAHGYWDYWQKLRDSIVPSPQIAATATVTGLNSSSRRAICDNRNTSRHVLEQQLPNLVTSRSLEKKSSVFFAKFRKKSKNKKRHETRSASESSVDFTPPSPSRLTGFSAPSSPLAVTSDSESRSSTASASPNVGWLASSDPLGSYYPAIISPSNTDSQVVVTEISATQEAETIISSSSITSTTEVSGSLISIGPGECTSINNSTVSNSVASSSLSTSDTVNCLHSNASTITIPADNSINANAFSTTPETCESSSQHLLLPDAVSSSLPDINDNRSVGESSLANRLSNILKKKKLRVKMFA</sequence>
<dbReference type="GO" id="GO:0034142">
    <property type="term" value="P:toll-like receptor 4 signaling pathway"/>
    <property type="evidence" value="ECO:0007669"/>
    <property type="project" value="TreeGrafter"/>
</dbReference>
<dbReference type="GO" id="GO:0035325">
    <property type="term" value="F:Toll-like receptor binding"/>
    <property type="evidence" value="ECO:0007669"/>
    <property type="project" value="TreeGrafter"/>
</dbReference>